<feature type="transmembrane region" description="Helical" evidence="1">
    <location>
        <begin position="30"/>
        <end position="52"/>
    </location>
</feature>
<comment type="caution">
    <text evidence="2">The sequence shown here is derived from an EMBL/GenBank/DDBJ whole genome shotgun (WGS) entry which is preliminary data.</text>
</comment>
<feature type="transmembrane region" description="Helical" evidence="1">
    <location>
        <begin position="64"/>
        <end position="84"/>
    </location>
</feature>
<keyword evidence="1" id="KW-0472">Membrane</keyword>
<evidence type="ECO:0000313" key="2">
    <source>
        <dbReference type="EMBL" id="MBH5321213.1"/>
    </source>
</evidence>
<organism evidence="2 3">
    <name type="scientific">Aurantiacibacter sediminis</name>
    <dbReference type="NCBI Taxonomy" id="2793064"/>
    <lineage>
        <taxon>Bacteria</taxon>
        <taxon>Pseudomonadati</taxon>
        <taxon>Pseudomonadota</taxon>
        <taxon>Alphaproteobacteria</taxon>
        <taxon>Sphingomonadales</taxon>
        <taxon>Erythrobacteraceae</taxon>
        <taxon>Aurantiacibacter</taxon>
    </lineage>
</organism>
<proteinExistence type="predicted"/>
<dbReference type="EMBL" id="JAEANY010000001">
    <property type="protein sequence ID" value="MBH5321213.1"/>
    <property type="molecule type" value="Genomic_DNA"/>
</dbReference>
<evidence type="ECO:0000256" key="1">
    <source>
        <dbReference type="SAM" id="Phobius"/>
    </source>
</evidence>
<reference evidence="2 3" key="1">
    <citation type="submission" date="2020-11" db="EMBL/GenBank/DDBJ databases">
        <title>Erythrobacter sediminis sp. nov., a marine bacterium from a tidal flat of Garorim Bay.</title>
        <authorList>
            <person name="Kim D."/>
            <person name="Yoo Y."/>
            <person name="Kim J.-J."/>
        </authorList>
    </citation>
    <scope>NUCLEOTIDE SEQUENCE [LARGE SCALE GENOMIC DNA]</scope>
    <source>
        <strain evidence="2 3">JGD-13</strain>
    </source>
</reference>
<keyword evidence="1" id="KW-0812">Transmembrane</keyword>
<feature type="transmembrane region" description="Helical" evidence="1">
    <location>
        <begin position="6"/>
        <end position="23"/>
    </location>
</feature>
<accession>A0ABS0MZV0</accession>
<name>A0ABS0MZV0_9SPHN</name>
<protein>
    <submittedName>
        <fullName evidence="2">GlsB/YeaQ/YmgE family stress response membrane protein</fullName>
    </submittedName>
</protein>
<dbReference type="RefSeq" id="WP_197919896.1">
    <property type="nucleotide sequence ID" value="NZ_CAWPTA010000006.1"/>
</dbReference>
<gene>
    <name evidence="2" type="ORF">I5L03_01280</name>
</gene>
<evidence type="ECO:0000313" key="3">
    <source>
        <dbReference type="Proteomes" id="UP000602442"/>
    </source>
</evidence>
<sequence length="90" mass="9113">MGIVFMIVAGAVTGWLTAFVLRAERLSRGIGLNVVGGIAGSLIAGLLVAPVLGAGSLAEGTYTISAVLISILGAIVALLVVNLLHSRFIR</sequence>
<keyword evidence="1" id="KW-1133">Transmembrane helix</keyword>
<keyword evidence="3" id="KW-1185">Reference proteome</keyword>
<dbReference type="Proteomes" id="UP000602442">
    <property type="component" value="Unassembled WGS sequence"/>
</dbReference>